<evidence type="ECO:0000313" key="2">
    <source>
        <dbReference type="EMBL" id="KAF0686433.1"/>
    </source>
</evidence>
<evidence type="ECO:0000313" key="3">
    <source>
        <dbReference type="EMBL" id="VFT98430.1"/>
    </source>
</evidence>
<accession>A0A485LID6</accession>
<evidence type="ECO:0000256" key="1">
    <source>
        <dbReference type="SAM" id="Phobius"/>
    </source>
</evidence>
<feature type="transmembrane region" description="Helical" evidence="1">
    <location>
        <begin position="21"/>
        <end position="43"/>
    </location>
</feature>
<dbReference type="EMBL" id="CAADRA010007027">
    <property type="protein sequence ID" value="VFT98430.1"/>
    <property type="molecule type" value="Genomic_DNA"/>
</dbReference>
<reference evidence="3 4" key="1">
    <citation type="submission" date="2019-03" db="EMBL/GenBank/DDBJ databases">
        <authorList>
            <person name="Gaulin E."/>
            <person name="Dumas B."/>
        </authorList>
    </citation>
    <scope>NUCLEOTIDE SEQUENCE [LARGE SCALE GENOMIC DNA]</scope>
    <source>
        <strain evidence="3">CBS 568.67</strain>
    </source>
</reference>
<evidence type="ECO:0000313" key="4">
    <source>
        <dbReference type="Proteomes" id="UP000332933"/>
    </source>
</evidence>
<dbReference type="AlphaFoldDB" id="A0A485LID6"/>
<protein>
    <submittedName>
        <fullName evidence="3">Aste57867_21761 protein</fullName>
    </submittedName>
</protein>
<keyword evidence="1" id="KW-1133">Transmembrane helix</keyword>
<dbReference type="EMBL" id="VJMH01007001">
    <property type="protein sequence ID" value="KAF0686433.1"/>
    <property type="molecule type" value="Genomic_DNA"/>
</dbReference>
<keyword evidence="4" id="KW-1185">Reference proteome</keyword>
<gene>
    <name evidence="3" type="primary">Aste57867_21761</name>
    <name evidence="2" type="ORF">As57867_021692</name>
    <name evidence="3" type="ORF">ASTE57867_21761</name>
</gene>
<dbReference type="Proteomes" id="UP000332933">
    <property type="component" value="Unassembled WGS sequence"/>
</dbReference>
<name>A0A485LID6_9STRA</name>
<keyword evidence="1" id="KW-0812">Transmembrane</keyword>
<reference evidence="2" key="2">
    <citation type="submission" date="2019-06" db="EMBL/GenBank/DDBJ databases">
        <title>Genomics analysis of Aphanomyces spp. identifies a new class of oomycete effector associated with host adaptation.</title>
        <authorList>
            <person name="Gaulin E."/>
        </authorList>
    </citation>
    <scope>NUCLEOTIDE SEQUENCE</scope>
    <source>
        <strain evidence="2">CBS 578.67</strain>
    </source>
</reference>
<sequence length="150" mass="16612">MQEHDRHLQLKRRLSDITPTTAIVVMCVGGGILFLACLLYVAWTRCHCKHKAAARPPILVLPKTIDAPKHSIIVATSRDPMWMIEDTWTYFPTAEGAQFVVDGDDDDDDDDDDIYVSGYSSNGDIYLTGATDAMLFRSEVSMISVGSSVE</sequence>
<proteinExistence type="predicted"/>
<organism evidence="3 4">
    <name type="scientific">Aphanomyces stellatus</name>
    <dbReference type="NCBI Taxonomy" id="120398"/>
    <lineage>
        <taxon>Eukaryota</taxon>
        <taxon>Sar</taxon>
        <taxon>Stramenopiles</taxon>
        <taxon>Oomycota</taxon>
        <taxon>Saprolegniomycetes</taxon>
        <taxon>Saprolegniales</taxon>
        <taxon>Verrucalvaceae</taxon>
        <taxon>Aphanomyces</taxon>
    </lineage>
</organism>
<keyword evidence="1" id="KW-0472">Membrane</keyword>